<comment type="caution">
    <text evidence="2">The sequence shown here is derived from an EMBL/GenBank/DDBJ whole genome shotgun (WGS) entry which is preliminary data.</text>
</comment>
<organism evidence="2 3">
    <name type="scientific">Gluconacetobacter sacchari</name>
    <dbReference type="NCBI Taxonomy" id="92759"/>
    <lineage>
        <taxon>Bacteria</taxon>
        <taxon>Pseudomonadati</taxon>
        <taxon>Pseudomonadota</taxon>
        <taxon>Alphaproteobacteria</taxon>
        <taxon>Acetobacterales</taxon>
        <taxon>Acetobacteraceae</taxon>
        <taxon>Gluconacetobacter</taxon>
    </lineage>
</organism>
<accession>A0A7W4IGQ0</accession>
<dbReference type="Proteomes" id="UP000589085">
    <property type="component" value="Unassembled WGS sequence"/>
</dbReference>
<dbReference type="EMBL" id="JABEQJ010000041">
    <property type="protein sequence ID" value="MBB2162548.1"/>
    <property type="molecule type" value="Genomic_DNA"/>
</dbReference>
<feature type="signal peptide" evidence="1">
    <location>
        <begin position="1"/>
        <end position="34"/>
    </location>
</feature>
<feature type="chain" id="PRO_5031264775" evidence="1">
    <location>
        <begin position="35"/>
        <end position="147"/>
    </location>
</feature>
<dbReference type="InterPro" id="IPR011090">
    <property type="entry name" value="Integr_conj_element_PFL4709"/>
</dbReference>
<dbReference type="AlphaFoldDB" id="A0A7W4IGQ0"/>
<gene>
    <name evidence="2" type="ORF">HLH48_20740</name>
</gene>
<protein>
    <submittedName>
        <fullName evidence="2">TIGR03757 family integrating conjugative element protein</fullName>
    </submittedName>
</protein>
<dbReference type="NCBIfam" id="TIGR03757">
    <property type="entry name" value="conj_TIGR03757"/>
    <property type="match status" value="1"/>
</dbReference>
<sequence>MRNSRHQRLRRRATAMMMLAAPSSVAMWTPTARADVLVVTDSHHPVEPTANATVVELDAPTRIENELAQHLPGDPDQAATLVRQRLHDGGPALQQRLEHAYQSVAMAFGLGVARIPAVVVDHRYVIYGDPDVARAVTRIERLRGSRP</sequence>
<name>A0A7W4IGQ0_9PROT</name>
<evidence type="ECO:0000313" key="3">
    <source>
        <dbReference type="Proteomes" id="UP000589085"/>
    </source>
</evidence>
<reference evidence="2 3" key="1">
    <citation type="submission" date="2020-04" db="EMBL/GenBank/DDBJ databases">
        <title>Description of novel Gluconacetobacter.</title>
        <authorList>
            <person name="Sombolestani A."/>
        </authorList>
    </citation>
    <scope>NUCLEOTIDE SEQUENCE [LARGE SCALE GENOMIC DNA]</scope>
    <source>
        <strain evidence="2 3">LMG 19747</strain>
    </source>
</reference>
<keyword evidence="1" id="KW-0732">Signal</keyword>
<proteinExistence type="predicted"/>
<evidence type="ECO:0000256" key="1">
    <source>
        <dbReference type="SAM" id="SignalP"/>
    </source>
</evidence>
<dbReference type="Pfam" id="PF07511">
    <property type="entry name" value="DUF1525"/>
    <property type="match status" value="1"/>
</dbReference>
<evidence type="ECO:0000313" key="2">
    <source>
        <dbReference type="EMBL" id="MBB2162548.1"/>
    </source>
</evidence>